<evidence type="ECO:0000313" key="2">
    <source>
        <dbReference type="Proteomes" id="UP000663908"/>
    </source>
</evidence>
<name>A0ABX7TRJ8_STRCY</name>
<keyword evidence="2" id="KW-1185">Reference proteome</keyword>
<proteinExistence type="predicted"/>
<evidence type="ECO:0000313" key="1">
    <source>
        <dbReference type="EMBL" id="QTD99347.1"/>
    </source>
</evidence>
<protein>
    <submittedName>
        <fullName evidence="1">Uncharacterized protein</fullName>
    </submittedName>
</protein>
<dbReference type="EMBL" id="CP071839">
    <property type="protein sequence ID" value="QTD99347.1"/>
    <property type="molecule type" value="Genomic_DNA"/>
</dbReference>
<dbReference type="RefSeq" id="WP_208032946.1">
    <property type="nucleotide sequence ID" value="NZ_CP071839.1"/>
</dbReference>
<dbReference type="Proteomes" id="UP000663908">
    <property type="component" value="Chromosome"/>
</dbReference>
<sequence length="68" mass="7284">MTNATCPPQDDPPTAKMTIRVYRVNRYGAVTQECGTVSVPPLEGPPPFTSAFPSCECPNCRAGRTAAR</sequence>
<reference evidence="1 2" key="1">
    <citation type="submission" date="2021-03" db="EMBL/GenBank/DDBJ databases">
        <title>Complete genome sequence of Streptomyces cyanogenus S136, producer of anticancer angucycline landomycin A.</title>
        <authorList>
            <person name="Hrab P."/>
            <person name="Ruckert C."/>
            <person name="Busche T."/>
            <person name="Ostash I."/>
            <person name="Kalinowski J."/>
            <person name="Fedorenko V."/>
            <person name="Yushchuk O."/>
            <person name="Ostash B."/>
        </authorList>
    </citation>
    <scope>NUCLEOTIDE SEQUENCE [LARGE SCALE GENOMIC DNA]</scope>
    <source>
        <strain evidence="1 2">S136</strain>
    </source>
</reference>
<accession>A0ABX7TRJ8</accession>
<organism evidence="1 2">
    <name type="scientific">Streptomyces cyanogenus</name>
    <dbReference type="NCBI Taxonomy" id="80860"/>
    <lineage>
        <taxon>Bacteria</taxon>
        <taxon>Bacillati</taxon>
        <taxon>Actinomycetota</taxon>
        <taxon>Actinomycetes</taxon>
        <taxon>Kitasatosporales</taxon>
        <taxon>Streptomycetaceae</taxon>
        <taxon>Streptomyces</taxon>
    </lineage>
</organism>
<gene>
    <name evidence="1" type="ORF">S1361_18495</name>
</gene>